<dbReference type="EMBL" id="VVIW01000022">
    <property type="protein sequence ID" value="NHZ43649.1"/>
    <property type="molecule type" value="Genomic_DNA"/>
</dbReference>
<keyword evidence="2" id="KW-1185">Reference proteome</keyword>
<comment type="caution">
    <text evidence="1">The sequence shown here is derived from an EMBL/GenBank/DDBJ whole genome shotgun (WGS) entry which is preliminary data.</text>
</comment>
<evidence type="ECO:0008006" key="3">
    <source>
        <dbReference type="Google" id="ProtNLM"/>
    </source>
</evidence>
<proteinExistence type="predicted"/>
<name>A0ABX0M915_9BURK</name>
<evidence type="ECO:0000313" key="2">
    <source>
        <dbReference type="Proteomes" id="UP000819052"/>
    </source>
</evidence>
<sequence>MTKYLDIEELAALIGLPPSTIRRYMAKQPFNLPPKKHIPGSKMMPWRKFDVEKWLYEHGTS</sequence>
<dbReference type="InterPro" id="IPR009061">
    <property type="entry name" value="DNA-bd_dom_put_sf"/>
</dbReference>
<evidence type="ECO:0000313" key="1">
    <source>
        <dbReference type="EMBL" id="NHZ43649.1"/>
    </source>
</evidence>
<dbReference type="Proteomes" id="UP000819052">
    <property type="component" value="Unassembled WGS sequence"/>
</dbReference>
<dbReference type="SUPFAM" id="SSF46955">
    <property type="entry name" value="Putative DNA-binding domain"/>
    <property type="match status" value="1"/>
</dbReference>
<gene>
    <name evidence="1" type="ORF">F1609_26295</name>
</gene>
<accession>A0ABX0M915</accession>
<reference evidence="1 2" key="1">
    <citation type="submission" date="2019-09" db="EMBL/GenBank/DDBJ databases">
        <title>Taxonomy of Antarctic Massilia spp.: description of Massilia rubra sp. nov., Massilia aquatica sp. nov., Massilia mucilaginosa sp. nov., Massilia frigida sp. nov. isolated from streams, lakes and regoliths.</title>
        <authorList>
            <person name="Holochova P."/>
            <person name="Sedlacek I."/>
            <person name="Kralova S."/>
            <person name="Maslanova I."/>
            <person name="Busse H.-J."/>
            <person name="Stankova E."/>
            <person name="Vrbovska V."/>
            <person name="Kovarovic V."/>
            <person name="Bartak M."/>
            <person name="Svec P."/>
            <person name="Pantucek R."/>
        </authorList>
    </citation>
    <scope>NUCLEOTIDE SEQUENCE [LARGE SCALE GENOMIC DNA]</scope>
    <source>
        <strain evidence="1 2">CCM 8693</strain>
    </source>
</reference>
<dbReference type="RefSeq" id="WP_167079620.1">
    <property type="nucleotide sequence ID" value="NZ_VVIW01000022.1"/>
</dbReference>
<organism evidence="1 2">
    <name type="scientific">Massilia aquatica</name>
    <dbReference type="NCBI Taxonomy" id="2609000"/>
    <lineage>
        <taxon>Bacteria</taxon>
        <taxon>Pseudomonadati</taxon>
        <taxon>Pseudomonadota</taxon>
        <taxon>Betaproteobacteria</taxon>
        <taxon>Burkholderiales</taxon>
        <taxon>Oxalobacteraceae</taxon>
        <taxon>Telluria group</taxon>
        <taxon>Massilia</taxon>
    </lineage>
</organism>
<protein>
    <recommendedName>
        <fullName evidence="3">Helix-turn-helix domain-containing protein</fullName>
    </recommendedName>
</protein>